<evidence type="ECO:0000256" key="5">
    <source>
        <dbReference type="PROSITE-ProRule" id="PRU00259"/>
    </source>
</evidence>
<dbReference type="GO" id="GO:0005516">
    <property type="term" value="F:calmodulin binding"/>
    <property type="evidence" value="ECO:0007669"/>
    <property type="project" value="UniProtKB-KW"/>
</dbReference>
<keyword evidence="3" id="KW-0677">Repeat</keyword>
<feature type="repeat" description="ARM" evidence="5">
    <location>
        <begin position="32"/>
        <end position="79"/>
    </location>
</feature>
<accession>A0ABD1APU8</accession>
<dbReference type="PANTHER" id="PTHR22706">
    <property type="entry name" value="ASSEMBLY FACTOR FOR SPINDLE MICROTUBULES"/>
    <property type="match status" value="1"/>
</dbReference>
<comment type="caution">
    <text evidence="7">The sequence shown here is derived from an EMBL/GenBank/DDBJ whole genome shotgun (WGS) entry which is preliminary data.</text>
</comment>
<keyword evidence="4" id="KW-0112">Calmodulin-binding</keyword>
<feature type="coiled-coil region" evidence="6">
    <location>
        <begin position="123"/>
        <end position="170"/>
    </location>
</feature>
<dbReference type="GO" id="GO:0005737">
    <property type="term" value="C:cytoplasm"/>
    <property type="evidence" value="ECO:0007669"/>
    <property type="project" value="UniProtKB-SubCell"/>
</dbReference>
<dbReference type="InterPro" id="IPR016024">
    <property type="entry name" value="ARM-type_fold"/>
</dbReference>
<keyword evidence="8" id="KW-1185">Reference proteome</keyword>
<dbReference type="AlphaFoldDB" id="A0ABD1APU8"/>
<dbReference type="PROSITE" id="PS50176">
    <property type="entry name" value="ARM_REPEAT"/>
    <property type="match status" value="1"/>
</dbReference>
<evidence type="ECO:0000313" key="8">
    <source>
        <dbReference type="Proteomes" id="UP001558713"/>
    </source>
</evidence>
<evidence type="ECO:0000256" key="3">
    <source>
        <dbReference type="ARBA" id="ARBA00022737"/>
    </source>
</evidence>
<sequence length="170" mass="19348">MKKVHNILHICETLDSATKYSDRCCDELVAAGAIDKLLTLIRSASRSIPDQQVSKHALSTLRHLARYPQMADELIDTKGSIQTIFWELLRNKEEAYFIASDVLKKICNSHKGVETVRKLPALVKRLQALVEELTRKANIEKRNAKGQNGKEKSERRLKEANELLKLITSR</sequence>
<keyword evidence="2" id="KW-0963">Cytoplasm</keyword>
<dbReference type="SUPFAM" id="SSF48371">
    <property type="entry name" value="ARM repeat"/>
    <property type="match status" value="1"/>
</dbReference>
<name>A0ABD1APU8_CARAN</name>
<proteinExistence type="predicted"/>
<evidence type="ECO:0000313" key="7">
    <source>
        <dbReference type="EMBL" id="KAL1201760.1"/>
    </source>
</evidence>
<keyword evidence="6" id="KW-0175">Coiled coil</keyword>
<evidence type="ECO:0000256" key="2">
    <source>
        <dbReference type="ARBA" id="ARBA00022490"/>
    </source>
</evidence>
<dbReference type="Proteomes" id="UP001558713">
    <property type="component" value="Unassembled WGS sequence"/>
</dbReference>
<reference evidence="7 8" key="1">
    <citation type="submission" date="2024-04" db="EMBL/GenBank/DDBJ databases">
        <title>Genome assembly C_amara_ONT_v2.</title>
        <authorList>
            <person name="Yant L."/>
            <person name="Moore C."/>
            <person name="Slenker M."/>
        </authorList>
    </citation>
    <scope>NUCLEOTIDE SEQUENCE [LARGE SCALE GENOMIC DNA]</scope>
    <source>
        <tissue evidence="7">Leaf</tissue>
    </source>
</reference>
<evidence type="ECO:0008006" key="9">
    <source>
        <dbReference type="Google" id="ProtNLM"/>
    </source>
</evidence>
<evidence type="ECO:0000256" key="1">
    <source>
        <dbReference type="ARBA" id="ARBA00004496"/>
    </source>
</evidence>
<organism evidence="7 8">
    <name type="scientific">Cardamine amara subsp. amara</name>
    <dbReference type="NCBI Taxonomy" id="228776"/>
    <lineage>
        <taxon>Eukaryota</taxon>
        <taxon>Viridiplantae</taxon>
        <taxon>Streptophyta</taxon>
        <taxon>Embryophyta</taxon>
        <taxon>Tracheophyta</taxon>
        <taxon>Spermatophyta</taxon>
        <taxon>Magnoliopsida</taxon>
        <taxon>eudicotyledons</taxon>
        <taxon>Gunneridae</taxon>
        <taxon>Pentapetalae</taxon>
        <taxon>rosids</taxon>
        <taxon>malvids</taxon>
        <taxon>Brassicales</taxon>
        <taxon>Brassicaceae</taxon>
        <taxon>Cardamineae</taxon>
        <taxon>Cardamine</taxon>
    </lineage>
</organism>
<dbReference type="Gene3D" id="1.25.10.10">
    <property type="entry name" value="Leucine-rich Repeat Variant"/>
    <property type="match status" value="1"/>
</dbReference>
<dbReference type="InterPro" id="IPR000225">
    <property type="entry name" value="Armadillo"/>
</dbReference>
<comment type="subcellular location">
    <subcellularLocation>
        <location evidence="1">Cytoplasm</location>
    </subcellularLocation>
</comment>
<evidence type="ECO:0000256" key="6">
    <source>
        <dbReference type="SAM" id="Coils"/>
    </source>
</evidence>
<evidence type="ECO:0000256" key="4">
    <source>
        <dbReference type="ARBA" id="ARBA00022860"/>
    </source>
</evidence>
<gene>
    <name evidence="7" type="ORF">V5N11_006300</name>
</gene>
<dbReference type="InterPro" id="IPR051185">
    <property type="entry name" value="ASPM"/>
</dbReference>
<dbReference type="EMBL" id="JBANAX010000584">
    <property type="protein sequence ID" value="KAL1201760.1"/>
    <property type="molecule type" value="Genomic_DNA"/>
</dbReference>
<protein>
    <recommendedName>
        <fullName evidence="9">ARM repeat superfamily protein</fullName>
    </recommendedName>
</protein>
<dbReference type="PANTHER" id="PTHR22706:SF1">
    <property type="entry name" value="ASSEMBLY FACTOR FOR SPINDLE MICROTUBULES"/>
    <property type="match status" value="1"/>
</dbReference>
<dbReference type="InterPro" id="IPR011989">
    <property type="entry name" value="ARM-like"/>
</dbReference>